<dbReference type="EMBL" id="WKPI01000001">
    <property type="protein sequence ID" value="MSC31725.1"/>
    <property type="molecule type" value="Genomic_DNA"/>
</dbReference>
<keyword evidence="5" id="KW-1185">Reference proteome</keyword>
<evidence type="ECO:0000313" key="4">
    <source>
        <dbReference type="Proteomes" id="UP000433575"/>
    </source>
</evidence>
<dbReference type="Pfam" id="PF13302">
    <property type="entry name" value="Acetyltransf_3"/>
    <property type="match status" value="1"/>
</dbReference>
<accession>A0A6N7S2E6</accession>
<dbReference type="InterPro" id="IPR016181">
    <property type="entry name" value="Acyl_CoA_acyltransferase"/>
</dbReference>
<dbReference type="RefSeq" id="WP_154237589.1">
    <property type="nucleotide sequence ID" value="NZ_CALJPI010000192.1"/>
</dbReference>
<dbReference type="AlphaFoldDB" id="A0A6N7S2E6"/>
<dbReference type="Proteomes" id="UP000433575">
    <property type="component" value="Unassembled WGS sequence"/>
</dbReference>
<dbReference type="InterPro" id="IPR000182">
    <property type="entry name" value="GNAT_dom"/>
</dbReference>
<name>A0A6N7S2E6_9FIRM</name>
<keyword evidence="2" id="KW-0808">Transferase</keyword>
<dbReference type="Gene3D" id="3.40.630.30">
    <property type="match status" value="1"/>
</dbReference>
<reference evidence="4 5" key="1">
    <citation type="journal article" date="2019" name="Nat. Med.">
        <title>A library of human gut bacterial isolates paired with longitudinal multiomics data enables mechanistic microbiome research.</title>
        <authorList>
            <person name="Poyet M."/>
            <person name="Groussin M."/>
            <person name="Gibbons S.M."/>
            <person name="Avila-Pacheco J."/>
            <person name="Jiang X."/>
            <person name="Kearney S.M."/>
            <person name="Perrotta A.R."/>
            <person name="Berdy B."/>
            <person name="Zhao S."/>
            <person name="Lieberman T.D."/>
            <person name="Swanson P.K."/>
            <person name="Smith M."/>
            <person name="Roesemann S."/>
            <person name="Alexander J.E."/>
            <person name="Rich S.A."/>
            <person name="Livny J."/>
            <person name="Vlamakis H."/>
            <person name="Clish C."/>
            <person name="Bullock K."/>
            <person name="Deik A."/>
            <person name="Scott J."/>
            <person name="Pierce K.A."/>
            <person name="Xavier R.J."/>
            <person name="Alm E.J."/>
        </authorList>
    </citation>
    <scope>NUCLEOTIDE SEQUENCE [LARGE SCALE GENOMIC DNA]</scope>
    <source>
        <strain evidence="2 4">BIOML-A4</strain>
        <strain evidence="3 5">BIOML-A5</strain>
    </source>
</reference>
<dbReference type="EMBL" id="WKPJ01000001">
    <property type="protein sequence ID" value="MSA87929.1"/>
    <property type="molecule type" value="Genomic_DNA"/>
</dbReference>
<dbReference type="GO" id="GO:0016747">
    <property type="term" value="F:acyltransferase activity, transferring groups other than amino-acyl groups"/>
    <property type="evidence" value="ECO:0007669"/>
    <property type="project" value="InterPro"/>
</dbReference>
<dbReference type="InterPro" id="IPR051531">
    <property type="entry name" value="N-acetyltransferase"/>
</dbReference>
<dbReference type="PANTHER" id="PTHR43792:SF1">
    <property type="entry name" value="N-ACETYLTRANSFERASE DOMAIN-CONTAINING PROTEIN"/>
    <property type="match status" value="1"/>
</dbReference>
<evidence type="ECO:0000259" key="1">
    <source>
        <dbReference type="Pfam" id="PF13302"/>
    </source>
</evidence>
<comment type="caution">
    <text evidence="2">The sequence shown here is derived from an EMBL/GenBank/DDBJ whole genome shotgun (WGS) entry which is preliminary data.</text>
</comment>
<evidence type="ECO:0000313" key="3">
    <source>
        <dbReference type="EMBL" id="MSC31725.1"/>
    </source>
</evidence>
<gene>
    <name evidence="3" type="ORF">GKD88_01115</name>
    <name evidence="2" type="ORF">GKE08_01105</name>
</gene>
<feature type="domain" description="N-acetyltransferase" evidence="1">
    <location>
        <begin position="8"/>
        <end position="151"/>
    </location>
</feature>
<proteinExistence type="predicted"/>
<organism evidence="2 4">
    <name type="scientific">Holdemania massiliensis</name>
    <dbReference type="NCBI Taxonomy" id="1468449"/>
    <lineage>
        <taxon>Bacteria</taxon>
        <taxon>Bacillati</taxon>
        <taxon>Bacillota</taxon>
        <taxon>Erysipelotrichia</taxon>
        <taxon>Erysipelotrichales</taxon>
        <taxon>Erysipelotrichaceae</taxon>
        <taxon>Holdemania</taxon>
    </lineage>
</organism>
<dbReference type="Proteomes" id="UP000480929">
    <property type="component" value="Unassembled WGS sequence"/>
</dbReference>
<sequence length="190" mass="21675">MLRLTTKRMILRDYQAGDETAILKLKSDPQVTFYLPGLRLNSLEEARADLQKCLTDQTSDPRPTYFFHIESKATEEAMGSIGYTITQTTPLGKLADVGYFLFPQFWNQGYASEALACLFRFAFLEDKIIRFSAGCLQENIGSEKVMKNCGMLKEAEHIDSVWHEGQLKTRVEYRLLKTEWLAQSGAVKTE</sequence>
<evidence type="ECO:0000313" key="2">
    <source>
        <dbReference type="EMBL" id="MSA87929.1"/>
    </source>
</evidence>
<evidence type="ECO:0000313" key="5">
    <source>
        <dbReference type="Proteomes" id="UP000480929"/>
    </source>
</evidence>
<dbReference type="SUPFAM" id="SSF55729">
    <property type="entry name" value="Acyl-CoA N-acyltransferases (Nat)"/>
    <property type="match status" value="1"/>
</dbReference>
<dbReference type="OrthoDB" id="9785602at2"/>
<dbReference type="PANTHER" id="PTHR43792">
    <property type="entry name" value="GNAT FAMILY, PUTATIVE (AFU_ORTHOLOGUE AFUA_3G00765)-RELATED-RELATED"/>
    <property type="match status" value="1"/>
</dbReference>
<protein>
    <submittedName>
        <fullName evidence="2">GNAT family N-acetyltransferase</fullName>
    </submittedName>
</protein>